<dbReference type="InterPro" id="IPR005856">
    <property type="entry name" value="Cys_synth"/>
</dbReference>
<dbReference type="EC" id="2.5.1.-" evidence="5"/>
<comment type="caution">
    <text evidence="5">The sequence shown here is derived from an EMBL/GenBank/DDBJ whole genome shotgun (WGS) entry which is preliminary data.</text>
</comment>
<evidence type="ECO:0000256" key="1">
    <source>
        <dbReference type="ARBA" id="ARBA00001933"/>
    </source>
</evidence>
<reference evidence="5 6" key="1">
    <citation type="submission" date="2024-03" db="EMBL/GenBank/DDBJ databases">
        <title>Whole genome sequencing of Streptomyces racemochromogenes, to identify antimicrobial biosynthetic gene clusters.</title>
        <authorList>
            <person name="Suryawanshi P."/>
            <person name="Krishnaraj P.U."/>
            <person name="Arun Y.P."/>
            <person name="Suryawanshi M.P."/>
            <person name="Rakshit O."/>
        </authorList>
    </citation>
    <scope>NUCLEOTIDE SEQUENCE [LARGE SCALE GENOMIC DNA]</scope>
    <source>
        <strain evidence="5 6">AUDT626</strain>
    </source>
</reference>
<evidence type="ECO:0000313" key="5">
    <source>
        <dbReference type="EMBL" id="MFH7595660.1"/>
    </source>
</evidence>
<sequence>MESRKTRPIADSIEDLIGSTPLIRLHFEDTAPGTQVLAKLEAANPMSTSKDRAALYMLRAAEQRGELTPGGGTVIEATSGNTGISLAALCASRGHRCVIVLPDSATRERIALLRALGAEVVRTPREQGYSGAIAKAEELHAATPGSWFPRQHENADNVRAHYETTGPEIWADTEGRVDVLVCGVGTGGTLSGIAAYLKEQNPEIRVVAVEPENSPVLSQGVGGLHRIPGLNGGFVAPTTEVSLIDNVVTVTDEDALAAARQLARRQGIFAGVSSGAVAHAAARLAAHPDYVGASIVTLLPDTGERYLSLWDEEEPGAAGHSTARHPAAARRPAPPAPSGTAPRTTAPQATAAPTTDQSLALTTKS</sequence>
<organism evidence="5 6">
    <name type="scientific">Streptomyces racemochromogenes</name>
    <dbReference type="NCBI Taxonomy" id="67353"/>
    <lineage>
        <taxon>Bacteria</taxon>
        <taxon>Bacillati</taxon>
        <taxon>Actinomycetota</taxon>
        <taxon>Actinomycetes</taxon>
        <taxon>Kitasatosporales</taxon>
        <taxon>Streptomycetaceae</taxon>
        <taxon>Streptomyces</taxon>
    </lineage>
</organism>
<dbReference type="GO" id="GO:0016740">
    <property type="term" value="F:transferase activity"/>
    <property type="evidence" value="ECO:0007669"/>
    <property type="project" value="UniProtKB-KW"/>
</dbReference>
<comment type="cofactor">
    <cofactor evidence="1">
        <name>pyridoxal 5'-phosphate</name>
        <dbReference type="ChEBI" id="CHEBI:597326"/>
    </cofactor>
</comment>
<dbReference type="InterPro" id="IPR036052">
    <property type="entry name" value="TrpB-like_PALP_sf"/>
</dbReference>
<evidence type="ECO:0000256" key="2">
    <source>
        <dbReference type="ARBA" id="ARBA00022898"/>
    </source>
</evidence>
<feature type="region of interest" description="Disordered" evidence="3">
    <location>
        <begin position="314"/>
        <end position="365"/>
    </location>
</feature>
<dbReference type="SUPFAM" id="SSF53686">
    <property type="entry name" value="Tryptophan synthase beta subunit-like PLP-dependent enzymes"/>
    <property type="match status" value="1"/>
</dbReference>
<evidence type="ECO:0000313" key="6">
    <source>
        <dbReference type="Proteomes" id="UP001610631"/>
    </source>
</evidence>
<dbReference type="Proteomes" id="UP001610631">
    <property type="component" value="Unassembled WGS sequence"/>
</dbReference>
<feature type="domain" description="Tryptophan synthase beta chain-like PALP" evidence="4">
    <location>
        <begin position="13"/>
        <end position="301"/>
    </location>
</feature>
<dbReference type="CDD" id="cd01561">
    <property type="entry name" value="CBS_like"/>
    <property type="match status" value="1"/>
</dbReference>
<evidence type="ECO:0000256" key="3">
    <source>
        <dbReference type="SAM" id="MobiDB-lite"/>
    </source>
</evidence>
<evidence type="ECO:0000259" key="4">
    <source>
        <dbReference type="Pfam" id="PF00291"/>
    </source>
</evidence>
<keyword evidence="5" id="KW-0808">Transferase</keyword>
<dbReference type="InterPro" id="IPR001926">
    <property type="entry name" value="TrpB-like_PALP"/>
</dbReference>
<gene>
    <name evidence="5" type="ORF">WDV06_11240</name>
</gene>
<dbReference type="Pfam" id="PF00291">
    <property type="entry name" value="PALP"/>
    <property type="match status" value="1"/>
</dbReference>
<dbReference type="EMBL" id="JBBDHD010000021">
    <property type="protein sequence ID" value="MFH7595660.1"/>
    <property type="molecule type" value="Genomic_DNA"/>
</dbReference>
<protein>
    <submittedName>
        <fullName evidence="5">Cysteine synthase family protein</fullName>
        <ecNumber evidence="5">2.5.1.-</ecNumber>
    </submittedName>
</protein>
<proteinExistence type="predicted"/>
<dbReference type="PANTHER" id="PTHR10314">
    <property type="entry name" value="CYSTATHIONINE BETA-SYNTHASE"/>
    <property type="match status" value="1"/>
</dbReference>
<dbReference type="NCBIfam" id="TIGR01136">
    <property type="entry name" value="cysKM"/>
    <property type="match status" value="1"/>
</dbReference>
<keyword evidence="2" id="KW-0663">Pyridoxal phosphate</keyword>
<dbReference type="RefSeq" id="WP_395509512.1">
    <property type="nucleotide sequence ID" value="NZ_JBBDHD010000021.1"/>
</dbReference>
<keyword evidence="6" id="KW-1185">Reference proteome</keyword>
<dbReference type="InterPro" id="IPR050214">
    <property type="entry name" value="Cys_Synth/Cystath_Beta-Synth"/>
</dbReference>
<feature type="compositionally biased region" description="Polar residues" evidence="3">
    <location>
        <begin position="356"/>
        <end position="365"/>
    </location>
</feature>
<accession>A0ABW7PBB4</accession>
<dbReference type="Gene3D" id="3.40.50.1100">
    <property type="match status" value="2"/>
</dbReference>
<feature type="compositionally biased region" description="Low complexity" evidence="3">
    <location>
        <begin position="338"/>
        <end position="355"/>
    </location>
</feature>
<name>A0ABW7PBB4_9ACTN</name>